<dbReference type="GO" id="GO:0046872">
    <property type="term" value="F:metal ion binding"/>
    <property type="evidence" value="ECO:0007669"/>
    <property type="project" value="InterPro"/>
</dbReference>
<dbReference type="RefSeq" id="WP_103060830.1">
    <property type="nucleotide sequence ID" value="NZ_BSOF01000029.1"/>
</dbReference>
<dbReference type="InterPro" id="IPR011761">
    <property type="entry name" value="ATP-grasp"/>
</dbReference>
<dbReference type="GO" id="GO:0016874">
    <property type="term" value="F:ligase activity"/>
    <property type="evidence" value="ECO:0007669"/>
    <property type="project" value="UniProtKB-KW"/>
</dbReference>
<accession>A0A2K1Q6L3</accession>
<dbReference type="InterPro" id="IPR040570">
    <property type="entry name" value="LAL_C2"/>
</dbReference>
<dbReference type="PANTHER" id="PTHR43585:SF2">
    <property type="entry name" value="ATP-GRASP ENZYME FSQD"/>
    <property type="match status" value="1"/>
</dbReference>
<dbReference type="InterPro" id="IPR052032">
    <property type="entry name" value="ATP-dep_AA_Ligase"/>
</dbReference>
<dbReference type="Gene3D" id="3.40.50.20">
    <property type="match status" value="1"/>
</dbReference>
<evidence type="ECO:0000256" key="1">
    <source>
        <dbReference type="ARBA" id="ARBA00022598"/>
    </source>
</evidence>
<gene>
    <name evidence="6" type="ORF">COO59_16385</name>
</gene>
<evidence type="ECO:0000313" key="7">
    <source>
        <dbReference type="Proteomes" id="UP000236345"/>
    </source>
</evidence>
<comment type="caution">
    <text evidence="6">The sequence shown here is derived from an EMBL/GenBank/DDBJ whole genome shotgun (WGS) entry which is preliminary data.</text>
</comment>
<evidence type="ECO:0000256" key="3">
    <source>
        <dbReference type="ARBA" id="ARBA00022840"/>
    </source>
</evidence>
<sequence>MKLLNIEVTTRGEVFHSRYEIFRENGADIYYLTSSPKIAPCPHFYGLRTIADQSIETVITAAQAWHAEIGFDAIITTDEASVIATAAVGEALSLPGLTLTSARKSRNKYDMRLAHQQHNAPHPPFQLCDNVEQALQTAETIGYPVIVKPTLGGNAEHVYLIRDAVSLRQRFSQVREANRNYSYCQHEAQGIDLGPNSMLVEGYLSGSEHCVEAWVRDGKAHIGAVADRIAAELEIFDNDLYRTPTTLNPAQMASLQQALQAGVEAQGITHGVVHAEFRFHHGRPFILEIAARIGGGSLYKMARLSYGYCPVTAALRIAAGQPLDEMPMTATGRVAVGLTMLCEPGKIKSIHIPEQVAHHPDLFNLGLLQKAGDLNRRPPEGNDIFGYIGVTGSTQDEAINLASRLFSAIAIEFETETAAEKS</sequence>
<dbReference type="SUPFAM" id="SSF56059">
    <property type="entry name" value="Glutathione synthetase ATP-binding domain-like"/>
    <property type="match status" value="1"/>
</dbReference>
<dbReference type="Gene3D" id="3.30.1490.20">
    <property type="entry name" value="ATP-grasp fold, A domain"/>
    <property type="match status" value="1"/>
</dbReference>
<dbReference type="GO" id="GO:0005524">
    <property type="term" value="F:ATP binding"/>
    <property type="evidence" value="ECO:0007669"/>
    <property type="project" value="UniProtKB-UniRule"/>
</dbReference>
<keyword evidence="7" id="KW-1185">Reference proteome</keyword>
<organism evidence="6 7">
    <name type="scientific">Mixta theicola</name>
    <dbReference type="NCBI Taxonomy" id="1458355"/>
    <lineage>
        <taxon>Bacteria</taxon>
        <taxon>Pseudomonadati</taxon>
        <taxon>Pseudomonadota</taxon>
        <taxon>Gammaproteobacteria</taxon>
        <taxon>Enterobacterales</taxon>
        <taxon>Erwiniaceae</taxon>
        <taxon>Mixta</taxon>
    </lineage>
</organism>
<protein>
    <submittedName>
        <fullName evidence="6">Carboxylate--amine ligase</fullName>
    </submittedName>
</protein>
<proteinExistence type="predicted"/>
<dbReference type="AlphaFoldDB" id="A0A2K1Q6L3"/>
<evidence type="ECO:0000259" key="5">
    <source>
        <dbReference type="PROSITE" id="PS50975"/>
    </source>
</evidence>
<dbReference type="InterPro" id="IPR013815">
    <property type="entry name" value="ATP_grasp_subdomain_1"/>
</dbReference>
<dbReference type="Pfam" id="PF13535">
    <property type="entry name" value="ATP-grasp_4"/>
    <property type="match status" value="1"/>
</dbReference>
<dbReference type="Gene3D" id="3.30.470.20">
    <property type="entry name" value="ATP-grasp fold, B domain"/>
    <property type="match status" value="1"/>
</dbReference>
<name>A0A2K1Q6L3_9GAMM</name>
<dbReference type="Proteomes" id="UP000236345">
    <property type="component" value="Unassembled WGS sequence"/>
</dbReference>
<reference evidence="7" key="1">
    <citation type="submission" date="2017-09" db="EMBL/GenBank/DDBJ databases">
        <authorList>
            <person name="Palmer M."/>
            <person name="Steenkamp E.T."/>
            <person name="Coetzee M.P."/>
            <person name="Avontuur J.R."/>
            <person name="Van Zyl E."/>
            <person name="Chan W.-Y."/>
            <person name="Blom J."/>
            <person name="Venter S.N."/>
        </authorList>
    </citation>
    <scope>NUCLEOTIDE SEQUENCE [LARGE SCALE GENOMIC DNA]</scope>
    <source>
        <strain evidence="7">QC88-366</strain>
    </source>
</reference>
<dbReference type="OrthoDB" id="9134168at2"/>
<keyword evidence="3 4" id="KW-0067">ATP-binding</keyword>
<dbReference type="EMBL" id="NWUO01000013">
    <property type="protein sequence ID" value="PNS10690.1"/>
    <property type="molecule type" value="Genomic_DNA"/>
</dbReference>
<dbReference type="Pfam" id="PF18603">
    <property type="entry name" value="LAL_C2"/>
    <property type="match status" value="1"/>
</dbReference>
<evidence type="ECO:0000256" key="4">
    <source>
        <dbReference type="PROSITE-ProRule" id="PRU00409"/>
    </source>
</evidence>
<dbReference type="PROSITE" id="PS50975">
    <property type="entry name" value="ATP_GRASP"/>
    <property type="match status" value="1"/>
</dbReference>
<keyword evidence="1 6" id="KW-0436">Ligase</keyword>
<keyword evidence="2 4" id="KW-0547">Nucleotide-binding</keyword>
<feature type="domain" description="ATP-grasp" evidence="5">
    <location>
        <begin position="112"/>
        <end position="319"/>
    </location>
</feature>
<evidence type="ECO:0000313" key="6">
    <source>
        <dbReference type="EMBL" id="PNS10690.1"/>
    </source>
</evidence>
<dbReference type="PANTHER" id="PTHR43585">
    <property type="entry name" value="FUMIPYRROLE BIOSYNTHESIS PROTEIN C"/>
    <property type="match status" value="1"/>
</dbReference>
<evidence type="ECO:0000256" key="2">
    <source>
        <dbReference type="ARBA" id="ARBA00022741"/>
    </source>
</evidence>